<dbReference type="Proteomes" id="UP000228886">
    <property type="component" value="Unassembled WGS sequence"/>
</dbReference>
<sequence length="95" mass="11198">MVKLIWSPRAIKDLEGICEYIGKDSEYYAKFFAQKIVAIIEKIPEFPEIGRIVPEYDQDNLRERIFRNYRLVYRLKPGVIEIVAIFHGAKLLPEI</sequence>
<reference evidence="4" key="1">
    <citation type="submission" date="2017-09" db="EMBL/GenBank/DDBJ databases">
        <title>Depth-based differentiation of microbial function through sediment-hosted aquifers and enrichment of novel symbionts in the deep terrestrial subsurface.</title>
        <authorList>
            <person name="Probst A.J."/>
            <person name="Ladd B."/>
            <person name="Jarett J.K."/>
            <person name="Geller-Mcgrath D.E."/>
            <person name="Sieber C.M.K."/>
            <person name="Emerson J.B."/>
            <person name="Anantharaman K."/>
            <person name="Thomas B.C."/>
            <person name="Malmstrom R."/>
            <person name="Stieglmeier M."/>
            <person name="Klingl A."/>
            <person name="Woyke T."/>
            <person name="Ryan C.M."/>
            <person name="Banfield J.F."/>
        </authorList>
    </citation>
    <scope>NUCLEOTIDE SEQUENCE [LARGE SCALE GENOMIC DNA]</scope>
</reference>
<proteinExistence type="inferred from homology"/>
<evidence type="ECO:0000313" key="4">
    <source>
        <dbReference type="Proteomes" id="UP000228886"/>
    </source>
</evidence>
<evidence type="ECO:0000313" key="3">
    <source>
        <dbReference type="EMBL" id="PIV63750.1"/>
    </source>
</evidence>
<dbReference type="PANTHER" id="PTHR33755:SF5">
    <property type="entry name" value="TYPE II TOXIN-ANTITOXIN SYSTEM RELE_PARE FAMILY TOXIN"/>
    <property type="match status" value="1"/>
</dbReference>
<evidence type="ECO:0000256" key="2">
    <source>
        <dbReference type="ARBA" id="ARBA00022649"/>
    </source>
</evidence>
<dbReference type="EMBL" id="PETL01000278">
    <property type="protein sequence ID" value="PIV63750.1"/>
    <property type="molecule type" value="Genomic_DNA"/>
</dbReference>
<evidence type="ECO:0000256" key="1">
    <source>
        <dbReference type="ARBA" id="ARBA00006226"/>
    </source>
</evidence>
<accession>A0A2M7E7N5</accession>
<organism evidence="3 4">
    <name type="scientific">bacterium (Candidatus Ratteibacteria) CG01_land_8_20_14_3_00_40_19</name>
    <dbReference type="NCBI Taxonomy" id="2014290"/>
    <lineage>
        <taxon>Bacteria</taxon>
        <taxon>Candidatus Ratteibacteria</taxon>
    </lineage>
</organism>
<dbReference type="SUPFAM" id="SSF143011">
    <property type="entry name" value="RelE-like"/>
    <property type="match status" value="1"/>
</dbReference>
<dbReference type="Gene3D" id="3.30.2310.20">
    <property type="entry name" value="RelE-like"/>
    <property type="match status" value="1"/>
</dbReference>
<dbReference type="AlphaFoldDB" id="A0A2M7E7N5"/>
<dbReference type="Pfam" id="PF05016">
    <property type="entry name" value="ParE_toxin"/>
    <property type="match status" value="1"/>
</dbReference>
<dbReference type="PANTHER" id="PTHR33755">
    <property type="entry name" value="TOXIN PARE1-RELATED"/>
    <property type="match status" value="1"/>
</dbReference>
<dbReference type="InterPro" id="IPR035093">
    <property type="entry name" value="RelE/ParE_toxin_dom_sf"/>
</dbReference>
<comment type="similarity">
    <text evidence="1">Belongs to the RelE toxin family.</text>
</comment>
<gene>
    <name evidence="3" type="ORF">COS11_05805</name>
</gene>
<keyword evidence="2" id="KW-1277">Toxin-antitoxin system</keyword>
<dbReference type="InterPro" id="IPR007712">
    <property type="entry name" value="RelE/ParE_toxin"/>
</dbReference>
<name>A0A2M7E7N5_9BACT</name>
<protein>
    <submittedName>
        <fullName evidence="3">Type II toxin-antitoxin system RelE/ParE family toxin</fullName>
    </submittedName>
</protein>
<comment type="caution">
    <text evidence="3">The sequence shown here is derived from an EMBL/GenBank/DDBJ whole genome shotgun (WGS) entry which is preliminary data.</text>
</comment>
<dbReference type="InterPro" id="IPR051803">
    <property type="entry name" value="TA_system_RelE-like_toxin"/>
</dbReference>